<dbReference type="AlphaFoldDB" id="A0A7U3YDE3"/>
<evidence type="ECO:0000313" key="1">
    <source>
        <dbReference type="EMBL" id="ADP73505.1"/>
    </source>
</evidence>
<reference evidence="1" key="1">
    <citation type="submission" date="2010-10" db="EMBL/GenBank/DDBJ databases">
        <title>Complete sequence of chromosome of Geobacillus sp. Y4.1MC1.</title>
        <authorList>
            <consortium name="US DOE Joint Genome Institute"/>
            <person name="Lucas S."/>
            <person name="Copeland A."/>
            <person name="Lapidus A."/>
            <person name="Cheng J.-F."/>
            <person name="Bruce D."/>
            <person name="Goodwin L."/>
            <person name="Pitluck S."/>
            <person name="Chertkov O."/>
            <person name="Zhang X."/>
            <person name="Detter J.C."/>
            <person name="Han C."/>
            <person name="Tapia R."/>
            <person name="Land M."/>
            <person name="Hauser L."/>
            <person name="Jeffries C."/>
            <person name="Kyrpides N."/>
            <person name="Ivanova N."/>
            <person name="Ovchinnikova G."/>
            <person name="Brumm P."/>
            <person name="Mead D."/>
            <person name="Woyke T."/>
        </authorList>
    </citation>
    <scope>NUCLEOTIDE SEQUENCE [LARGE SCALE GENOMIC DNA]</scope>
    <source>
        <strain evidence="1">Y4.1MC1</strain>
    </source>
</reference>
<dbReference type="Pfam" id="PF06042">
    <property type="entry name" value="NTP_transf_6"/>
    <property type="match status" value="1"/>
</dbReference>
<dbReference type="InterPro" id="IPR009267">
    <property type="entry name" value="NTP_transf_6"/>
</dbReference>
<dbReference type="PANTHER" id="PTHR39166:SF1">
    <property type="entry name" value="BLL1166 PROTEIN"/>
    <property type="match status" value="1"/>
</dbReference>
<evidence type="ECO:0008006" key="2">
    <source>
        <dbReference type="Google" id="ProtNLM"/>
    </source>
</evidence>
<dbReference type="PANTHER" id="PTHR39166">
    <property type="entry name" value="BLL1166 PROTEIN"/>
    <property type="match status" value="1"/>
</dbReference>
<proteinExistence type="predicted"/>
<organism evidence="1">
    <name type="scientific">Geobacillus sp. (strain Y4.1MC1)</name>
    <dbReference type="NCBI Taxonomy" id="581103"/>
    <lineage>
        <taxon>Bacteria</taxon>
        <taxon>Bacillati</taxon>
        <taxon>Bacillota</taxon>
        <taxon>Bacilli</taxon>
        <taxon>Bacillales</taxon>
        <taxon>Anoxybacillaceae</taxon>
        <taxon>Geobacillus</taxon>
    </lineage>
</organism>
<dbReference type="KEGG" id="gmc:GY4MC1_0685"/>
<protein>
    <recommendedName>
        <fullName evidence="2">Nucleotidyltransferase family protein</fullName>
    </recommendedName>
</protein>
<gene>
    <name evidence="1" type="ORF">GY4MC1_0685</name>
</gene>
<dbReference type="EMBL" id="CP002293">
    <property type="protein sequence ID" value="ADP73505.1"/>
    <property type="molecule type" value="Genomic_DNA"/>
</dbReference>
<accession>A0A7U3YDE3</accession>
<sequence length="201" mass="23662">MLVIKDEKDIIRLIKEDEWMMDILRAVKSLNLPDWWVCAGFVRSKIWDVLHGFKERTPIPDVDVIYFDDTNTEEAEEKKFETRLRNILPNIPWSVKNEARMHVVNNIPPYSSSVDAISKFPETATSLGVKLDGKDKIILVAPWGVEDVINLEVKPTPYFKESKERAQIYEERITKKNWKDIWYKVNVFHIENPYSISKVRK</sequence>
<name>A0A7U3YDE3_GEOS0</name>